<evidence type="ECO:0000259" key="2">
    <source>
        <dbReference type="Pfam" id="PF14349"/>
    </source>
</evidence>
<feature type="domain" description="Gliding motility protein SprA N-terminal" evidence="2">
    <location>
        <begin position="41"/>
        <end position="330"/>
    </location>
</feature>
<proteinExistence type="predicted"/>
<dbReference type="InterPro" id="IPR026377">
    <property type="entry name" value="Cell_surface_SprA"/>
</dbReference>
<dbReference type="Proteomes" id="UP001193389">
    <property type="component" value="Chromosome"/>
</dbReference>
<name>A0A5K7S6Z2_9BACT</name>
<dbReference type="InterPro" id="IPR025684">
    <property type="entry name" value="SprA_N_dom"/>
</dbReference>
<dbReference type="EMBL" id="AP018694">
    <property type="protein sequence ID" value="BBE17280.1"/>
    <property type="molecule type" value="Genomic_DNA"/>
</dbReference>
<evidence type="ECO:0000313" key="3">
    <source>
        <dbReference type="EMBL" id="BBE17280.1"/>
    </source>
</evidence>
<accession>A0A5K7S6Z2</accession>
<feature type="region of interest" description="Disordered" evidence="1">
    <location>
        <begin position="1887"/>
        <end position="1920"/>
    </location>
</feature>
<keyword evidence="4" id="KW-1185">Reference proteome</keyword>
<evidence type="ECO:0000313" key="4">
    <source>
        <dbReference type="Proteomes" id="UP001193389"/>
    </source>
</evidence>
<gene>
    <name evidence="3" type="ORF">AQPE_1429</name>
</gene>
<sequence length="2492" mass="280862">MSAPKDTVKIDTTGVLPYKFKDEPAFAYPDKKDSSKLFLKTPSNIKTEVEYDPVTGEYNFIEKVGDLNYRLPKTMTKKEFQKYDFELAVQNYWRNQAHIKSVEDKGGFIPRLTVGGETFNKIFGSNTIDIRPQGYVEVSFGYQMNSTENPSIPERLRKVPTFDFNQKIQMNVTGKIGDKMEMRVNYNTEATFDYENKMNLGYTGDEDQIVKKIEAGNVSLPLNGSLITGGTNLFGVKTELQFGKLNLTTIFSQSKGETKVIESEGGAQKKTFEIAASDYDANRHFFLAQYFRDHYDAALKNLPIVSSSITINKIEVWVTNKSSNFTSSRNILAFMDLGEHESNSPNNPKGNIYNEVGAFQETTGQGYPESIFPFNGANGLYNQMITNYSGIRQFPIINKTLSPLEAYKFTGGQDFEKIEQARLLSESEYTINKNLGYISLRSALNSDEILAVAFNYTANGKTYQVGEFSTDGINAPETLILKLLKGTNLSPRIPVWKLMMKNVYDLNAYQLTNENFILDVLYQNDKAGTKINYLPEGRLNGHILLNVLNLDKVNSQLDLGRDGMFDYIEGITVISNSGKIIFPVLEPFGKFLADSIGDPILAKKYAYTTLYDSTKTVAIQDAEHNKFKLKGSYKGSASNEISVNAQNLARGSVKVTSGGITLTENIDYTVDYASGIVKIINAGLLESGSALQVSTESQDLFSMQRKTLIGTHANYAFNDRFSLGATVLHMEERPLTQKVNYGDDPISNTMLGLDASYSNQSRLITKMLDKLPFYSTKENSSIAFDGEFAKLVPGHSKVISGTGKVYIDDFEATKTSIDMKTRSAWVLASTPQKQNMFPEASLTDDLAYGFNRAKLAWYVIDPLFLRNSATTPDYIKKNADLQSNHFVREVYESEIFPDRQTQIGLPTNIPILDLAFYPEERGPYNFDSQPSAYSHGVNADGTLRDPESRWGGMMRKVETTDFEAANIEYIEFWVMDPFINDSLKLNQGGDLYFNLGDVSEDILKDSRKSFENGLPTSAELANVDTTTWGRVPKQQSLVKEFDNNVQSRTYQDLGLDGMNDTDEQRFREPYLETLKTILNPVALTKVEADPSSDNFHYFRGSDFDKDQVGILERYKNFNGPDGNSPTAEMSKESYTTSASTQPDMEDINSDNTLNEYERYFQYKISVRREDMVVGKNSIADIRVARNVKLKNNTVADSVRWYQFKIPVKNPDAAFGSISDFKSIRFMRMFLKGFSQPTFLRFATLDLVRADWRKYTGNVDGNLNTNLNSQFDLSAVNIEENASRSPIHYVLPPGVERVIDPSSPQLLQLNEQSLVMRAIDLEEGESRAAYKTLSMDFRNYKRLKMDVHAEAIEGLPSVKDGDLSLFVRIGSDYYNNYYEYEVPLSLTQPGPIYSSENEADRYAVWPDTNRVDLALDILTNLKLKRNAELRVANSGVSLSKVYSILKGSRTISIKGNPNLGNVEVMMLGIRYKDKDLNDYGPKSIEVWLNELALSGLDESGGWAANGRVTARLADLGTVIMAGSYRSVGFGSINQKVNERAMADLSQIDVAANLELGKFFPEKAQVKIPMYYGYSRSVSNPKYNPVDEDITMKDALSNAGSKAAKDSIKNIAQDLVVRKSLNFTNVKIDKTSKSGKPRFYDPTNFSVTYAYSKVNRRDINTEFNVEKTYRALFSYNFNNRPATYEPFKNSKLLKSNIFRLIRDFNISPMPSQFSFRTDLYRYYNEIQLRNVSNPNLIVSPTFNKEFIWNRYVDLRYNLTRSLELDFSSQNTARIDEPAGRINRNDDDYTIKRDSIIANLLNLGRPTLYHHIINANYMVPINKLPLLDWTSLSARYQGMYDWQAGAITDKSVVLGNVIENSRNLQMNGQLNMVTLYNKVGFLKDINQKYGTSSRQQQRMDRSRQTQGQGKPGQPKQAAPVKEKAAPKIKVVQYSTDNVRLKANTPKSIFHKLKTKDVEVTAIAKDGSIVKGEVVVVNENRVSFTSDKSLSGVKFVVKGKIEVVRDLGQKLVQYTARALMSVRSISLSYSTTDGTVMPGFMPEPRIFGVGNYTPDKTMYSDLPGQTTAPGIPFLLGWQDKDFAMKAAAKGWITRDTTLNSPYVMSHSETFNFRANVEPFPDLRIDLNANRTYSERSTEFYNYDSSTHQFDPANRSVSGNFTMSINTMNTAFSKMSKTDADGNVSYPSKAFDALKSNRLIIAQRLANQRAGAQGYNPNVPDPNTGFPVGYGSTSPQVLVPAFIAAYTGQSADKVALSPFPSIKYMRPNWRITYEGVVSKSEFLKKYFKTLSFNHAYRSSYNVGSFISNLDYNEKLYGDGFSYVRNTLGDFVGPNDINSVSISEQFSPLIGLDVTWINDFETRVELKSSRNLALSFSNNQLTEVLSKEMVFGVGYRFTRMDLIVKTKKSQKAYSNDLNVRADLSFRKNMTILRKIVEEDQQLTAGQNNITLKTTADYMLSDRFQLRLYYDKVLNHPLVGSFKTSTTNFGVSFRFTLAQ</sequence>
<evidence type="ECO:0000256" key="1">
    <source>
        <dbReference type="SAM" id="MobiDB-lite"/>
    </source>
</evidence>
<feature type="region of interest" description="Disordered" evidence="1">
    <location>
        <begin position="1115"/>
        <end position="1150"/>
    </location>
</feature>
<protein>
    <recommendedName>
        <fullName evidence="2">Gliding motility protein SprA N-terminal domain-containing protein</fullName>
    </recommendedName>
</protein>
<dbReference type="Pfam" id="PF14349">
    <property type="entry name" value="SprA_N"/>
    <property type="match status" value="2"/>
</dbReference>
<dbReference type="KEGG" id="anf:AQPE_1429"/>
<organism evidence="3 4">
    <name type="scientific">Aquipluma nitroreducens</name>
    <dbReference type="NCBI Taxonomy" id="2010828"/>
    <lineage>
        <taxon>Bacteria</taxon>
        <taxon>Pseudomonadati</taxon>
        <taxon>Bacteroidota</taxon>
        <taxon>Bacteroidia</taxon>
        <taxon>Marinilabiliales</taxon>
        <taxon>Prolixibacteraceae</taxon>
        <taxon>Aquipluma</taxon>
    </lineage>
</organism>
<reference evidence="3" key="1">
    <citation type="journal article" date="2020" name="Int. J. Syst. Evol. Microbiol.">
        <title>Aquipluma nitroreducens gen. nov. sp. nov., a novel facultatively anaerobic bacterium isolated from a freshwater lake.</title>
        <authorList>
            <person name="Watanabe M."/>
            <person name="Kojima H."/>
            <person name="Fukui M."/>
        </authorList>
    </citation>
    <scope>NUCLEOTIDE SEQUENCE</scope>
    <source>
        <strain evidence="3">MeG22</strain>
    </source>
</reference>
<feature type="domain" description="Gliding motility protein SprA N-terminal" evidence="2">
    <location>
        <begin position="1070"/>
        <end position="1594"/>
    </location>
</feature>
<feature type="compositionally biased region" description="Polar residues" evidence="1">
    <location>
        <begin position="1121"/>
        <end position="1142"/>
    </location>
</feature>
<dbReference type="NCBIfam" id="TIGR04189">
    <property type="entry name" value="surface_SprA"/>
    <property type="match status" value="1"/>
</dbReference>
<feature type="compositionally biased region" description="Low complexity" evidence="1">
    <location>
        <begin position="1901"/>
        <end position="1916"/>
    </location>
</feature>